<dbReference type="Proteomes" id="UP001196413">
    <property type="component" value="Unassembled WGS sequence"/>
</dbReference>
<accession>A0AAD5N865</accession>
<evidence type="ECO:0000313" key="1">
    <source>
        <dbReference type="EMBL" id="KAJ1364357.1"/>
    </source>
</evidence>
<sequence>MKISTHKTVEVSEKGCVFMDSGRILSGKRQRRVNKRLRISVHVDQIQGDFSSINVESEFLERQASIENEKKLFLSTLSVLKCANIYDCFGDMCHGPEANAMSDVSLQLSNRCK</sequence>
<dbReference type="AlphaFoldDB" id="A0AAD5N865"/>
<reference evidence="1" key="1">
    <citation type="submission" date="2021-06" db="EMBL/GenBank/DDBJ databases">
        <title>Parelaphostrongylus tenuis whole genome reference sequence.</title>
        <authorList>
            <person name="Garwood T.J."/>
            <person name="Larsen P.A."/>
            <person name="Fountain-Jones N.M."/>
            <person name="Garbe J.R."/>
            <person name="Macchietto M.G."/>
            <person name="Kania S.A."/>
            <person name="Gerhold R.W."/>
            <person name="Richards J.E."/>
            <person name="Wolf T.M."/>
        </authorList>
    </citation>
    <scope>NUCLEOTIDE SEQUENCE</scope>
    <source>
        <strain evidence="1">MNPRO001-30</strain>
        <tissue evidence="1">Meninges</tissue>
    </source>
</reference>
<gene>
    <name evidence="1" type="ORF">KIN20_024440</name>
</gene>
<evidence type="ECO:0000313" key="2">
    <source>
        <dbReference type="Proteomes" id="UP001196413"/>
    </source>
</evidence>
<keyword evidence="2" id="KW-1185">Reference proteome</keyword>
<dbReference type="EMBL" id="JAHQIW010004953">
    <property type="protein sequence ID" value="KAJ1364357.1"/>
    <property type="molecule type" value="Genomic_DNA"/>
</dbReference>
<protein>
    <submittedName>
        <fullName evidence="1">Uncharacterized protein</fullName>
    </submittedName>
</protein>
<organism evidence="1 2">
    <name type="scientific">Parelaphostrongylus tenuis</name>
    <name type="common">Meningeal worm</name>
    <dbReference type="NCBI Taxonomy" id="148309"/>
    <lineage>
        <taxon>Eukaryota</taxon>
        <taxon>Metazoa</taxon>
        <taxon>Ecdysozoa</taxon>
        <taxon>Nematoda</taxon>
        <taxon>Chromadorea</taxon>
        <taxon>Rhabditida</taxon>
        <taxon>Rhabditina</taxon>
        <taxon>Rhabditomorpha</taxon>
        <taxon>Strongyloidea</taxon>
        <taxon>Metastrongylidae</taxon>
        <taxon>Parelaphostrongylus</taxon>
    </lineage>
</organism>
<name>A0AAD5N865_PARTN</name>
<comment type="caution">
    <text evidence="1">The sequence shown here is derived from an EMBL/GenBank/DDBJ whole genome shotgun (WGS) entry which is preliminary data.</text>
</comment>
<proteinExistence type="predicted"/>